<evidence type="ECO:0000313" key="2">
    <source>
        <dbReference type="EMBL" id="UOQ53750.1"/>
    </source>
</evidence>
<feature type="chain" id="PRO_5046288726" evidence="1">
    <location>
        <begin position="22"/>
        <end position="174"/>
    </location>
</feature>
<evidence type="ECO:0000313" key="3">
    <source>
        <dbReference type="Proteomes" id="UP000831785"/>
    </source>
</evidence>
<gene>
    <name evidence="2" type="ORF">MUN80_03075</name>
</gene>
<reference evidence="2 3" key="1">
    <citation type="submission" date="2022-04" db="EMBL/GenBank/DDBJ databases">
        <title>Hymenobacter sp. isolated from the air.</title>
        <authorList>
            <person name="Won M."/>
            <person name="Lee C.-M."/>
            <person name="Woen H.-Y."/>
            <person name="Kwon S.-W."/>
        </authorList>
    </citation>
    <scope>NUCLEOTIDE SEQUENCE [LARGE SCALE GENOMIC DNA]</scope>
    <source>
        <strain evidence="3">5116 S-27</strain>
    </source>
</reference>
<dbReference type="RefSeq" id="WP_244719491.1">
    <property type="nucleotide sequence ID" value="NZ_CP095049.1"/>
</dbReference>
<dbReference type="Proteomes" id="UP000831785">
    <property type="component" value="Chromosome"/>
</dbReference>
<proteinExistence type="predicted"/>
<keyword evidence="1" id="KW-0732">Signal</keyword>
<name>A0ABY4FBF5_9BACT</name>
<feature type="signal peptide" evidence="1">
    <location>
        <begin position="1"/>
        <end position="21"/>
    </location>
</feature>
<sequence length="174" mass="18389">MNRFLSSAFFFVILSAASAQAQTQNTSAAPAGWAEPVLDPWTMNAPTKAEKAADQATDEPATYNTGWSSAPGISLSLHDKPSTDWWGRPIKKKAKNNLTTAPVAQATAADEASDDPMMHSSGVMIAPGMNTAPYRGTSTDYWGRPVRKAQRQDAKVAAKIAKSSTVATTASSGE</sequence>
<organism evidence="2 3">
    <name type="scientific">Hymenobacter cellulosivorans</name>
    <dbReference type="NCBI Taxonomy" id="2932249"/>
    <lineage>
        <taxon>Bacteria</taxon>
        <taxon>Pseudomonadati</taxon>
        <taxon>Bacteroidota</taxon>
        <taxon>Cytophagia</taxon>
        <taxon>Cytophagales</taxon>
        <taxon>Hymenobacteraceae</taxon>
        <taxon>Hymenobacter</taxon>
    </lineage>
</organism>
<evidence type="ECO:0000256" key="1">
    <source>
        <dbReference type="SAM" id="SignalP"/>
    </source>
</evidence>
<dbReference type="EMBL" id="CP095049">
    <property type="protein sequence ID" value="UOQ53750.1"/>
    <property type="molecule type" value="Genomic_DNA"/>
</dbReference>
<protein>
    <submittedName>
        <fullName evidence="2">Uncharacterized protein</fullName>
    </submittedName>
</protein>
<accession>A0ABY4FBF5</accession>
<keyword evidence="3" id="KW-1185">Reference proteome</keyword>